<protein>
    <submittedName>
        <fullName evidence="2">E3 ubiquitin-protein ligase tom1</fullName>
        <ecNumber evidence="2">2.3.2.26</ecNumber>
    </submittedName>
</protein>
<evidence type="ECO:0000313" key="2">
    <source>
        <dbReference type="EMBL" id="KAK7031263.1"/>
    </source>
</evidence>
<name>A0AAW0C0K0_9AGAR</name>
<accession>A0AAW0C0K0</accession>
<sequence length="125" mass="12909">MADASANADADMADREAETPQPTVEECCDEPRAAGAVEFSGADAPICVIMLHGNTVDIANTDIDFVLLEALLGAREEVLNHNIRDPRCSNPRILGHPDIIAGGNEACLILSRANASAAGAASALA</sequence>
<keyword evidence="2" id="KW-0012">Acyltransferase</keyword>
<reference evidence="2 3" key="1">
    <citation type="submission" date="2024-01" db="EMBL/GenBank/DDBJ databases">
        <title>A draft genome for a cacao thread blight-causing isolate of Paramarasmius palmivorus.</title>
        <authorList>
            <person name="Baruah I.K."/>
            <person name="Bukari Y."/>
            <person name="Amoako-Attah I."/>
            <person name="Meinhardt L.W."/>
            <person name="Bailey B.A."/>
            <person name="Cohen S.P."/>
        </authorList>
    </citation>
    <scope>NUCLEOTIDE SEQUENCE [LARGE SCALE GENOMIC DNA]</scope>
    <source>
        <strain evidence="2 3">GH-12</strain>
    </source>
</reference>
<proteinExistence type="predicted"/>
<feature type="compositionally biased region" description="Low complexity" evidence="1">
    <location>
        <begin position="1"/>
        <end position="10"/>
    </location>
</feature>
<dbReference type="EMBL" id="JAYKXP010000069">
    <property type="protein sequence ID" value="KAK7031263.1"/>
    <property type="molecule type" value="Genomic_DNA"/>
</dbReference>
<comment type="caution">
    <text evidence="2">The sequence shown here is derived from an EMBL/GenBank/DDBJ whole genome shotgun (WGS) entry which is preliminary data.</text>
</comment>
<keyword evidence="2" id="KW-0808">Transferase</keyword>
<dbReference type="GO" id="GO:0061630">
    <property type="term" value="F:ubiquitin protein ligase activity"/>
    <property type="evidence" value="ECO:0007669"/>
    <property type="project" value="UniProtKB-EC"/>
</dbReference>
<evidence type="ECO:0000256" key="1">
    <source>
        <dbReference type="SAM" id="MobiDB-lite"/>
    </source>
</evidence>
<keyword evidence="3" id="KW-1185">Reference proteome</keyword>
<gene>
    <name evidence="2" type="primary">TOM1_2</name>
    <name evidence="2" type="ORF">VNI00_013514</name>
</gene>
<dbReference type="AlphaFoldDB" id="A0AAW0C0K0"/>
<organism evidence="2 3">
    <name type="scientific">Paramarasmius palmivorus</name>
    <dbReference type="NCBI Taxonomy" id="297713"/>
    <lineage>
        <taxon>Eukaryota</taxon>
        <taxon>Fungi</taxon>
        <taxon>Dikarya</taxon>
        <taxon>Basidiomycota</taxon>
        <taxon>Agaricomycotina</taxon>
        <taxon>Agaricomycetes</taxon>
        <taxon>Agaricomycetidae</taxon>
        <taxon>Agaricales</taxon>
        <taxon>Marasmiineae</taxon>
        <taxon>Marasmiaceae</taxon>
        <taxon>Paramarasmius</taxon>
    </lineage>
</organism>
<evidence type="ECO:0000313" key="3">
    <source>
        <dbReference type="Proteomes" id="UP001383192"/>
    </source>
</evidence>
<dbReference type="EC" id="2.3.2.26" evidence="2"/>
<feature type="region of interest" description="Disordered" evidence="1">
    <location>
        <begin position="1"/>
        <end position="25"/>
    </location>
</feature>
<dbReference type="Proteomes" id="UP001383192">
    <property type="component" value="Unassembled WGS sequence"/>
</dbReference>